<organism evidence="1 2">
    <name type="scientific">Paenibacillus xylanilyticus</name>
    <dbReference type="NCBI Taxonomy" id="248903"/>
    <lineage>
        <taxon>Bacteria</taxon>
        <taxon>Bacillati</taxon>
        <taxon>Bacillota</taxon>
        <taxon>Bacilli</taxon>
        <taxon>Bacillales</taxon>
        <taxon>Paenibacillaceae</taxon>
        <taxon>Paenibacillus</taxon>
    </lineage>
</organism>
<comment type="caution">
    <text evidence="1">The sequence shown here is derived from an EMBL/GenBank/DDBJ whole genome shotgun (WGS) entry which is preliminary data.</text>
</comment>
<evidence type="ECO:0000313" key="1">
    <source>
        <dbReference type="EMBL" id="NUU74654.1"/>
    </source>
</evidence>
<reference evidence="1 2" key="1">
    <citation type="submission" date="2020-05" db="EMBL/GenBank/DDBJ databases">
        <title>Genome Sequencing of Type Strains.</title>
        <authorList>
            <person name="Lemaire J.F."/>
            <person name="Inderbitzin P."/>
            <person name="Gregorio O.A."/>
            <person name="Collins S.B."/>
            <person name="Wespe N."/>
            <person name="Knight-Connoni V."/>
        </authorList>
    </citation>
    <scope>NUCLEOTIDE SEQUENCE [LARGE SCALE GENOMIC DNA]</scope>
    <source>
        <strain evidence="1 2">LMG 21957</strain>
    </source>
</reference>
<dbReference type="InterPro" id="IPR001387">
    <property type="entry name" value="Cro/C1-type_HTH"/>
</dbReference>
<name>A0A7Y6BTN8_9BACL</name>
<accession>A0A7Y6BTN8</accession>
<proteinExistence type="predicted"/>
<dbReference type="InterPro" id="IPR010982">
    <property type="entry name" value="Lambda_DNA-bd_dom_sf"/>
</dbReference>
<dbReference type="GO" id="GO:0003677">
    <property type="term" value="F:DNA binding"/>
    <property type="evidence" value="ECO:0007669"/>
    <property type="project" value="InterPro"/>
</dbReference>
<dbReference type="AlphaFoldDB" id="A0A7Y6BTN8"/>
<evidence type="ECO:0000313" key="2">
    <source>
        <dbReference type="Proteomes" id="UP000526125"/>
    </source>
</evidence>
<dbReference type="EMBL" id="JABMCB010000154">
    <property type="protein sequence ID" value="NUU74654.1"/>
    <property type="molecule type" value="Genomic_DNA"/>
</dbReference>
<dbReference type="Gene3D" id="1.10.260.40">
    <property type="entry name" value="lambda repressor-like DNA-binding domains"/>
    <property type="match status" value="1"/>
</dbReference>
<protein>
    <submittedName>
        <fullName evidence="1">Helix-turn-helix transcriptional regulator</fullName>
    </submittedName>
</protein>
<gene>
    <name evidence="1" type="ORF">HP552_05290</name>
</gene>
<dbReference type="RefSeq" id="WP_175394555.1">
    <property type="nucleotide sequence ID" value="NZ_JABMCB010000154.1"/>
</dbReference>
<dbReference type="Proteomes" id="UP000526125">
    <property type="component" value="Unassembled WGS sequence"/>
</dbReference>
<keyword evidence="2" id="KW-1185">Reference proteome</keyword>
<sequence length="197" mass="22680">MELNNRTAFPLGKGISKPRFRKATKNTIKNRILMASLFSQNIKLSDLARSIGVSKRTVHNWIYIGEPNSSNQEKIANVLGIPAQILFFEHVGVEGVQVPFQTKVHQGVLGERIVNPLLLGMMFVHEINHPDLAEYLGHNRSLFRPHIHEGRIPPQDIQDKVCTFFRLPPHILYNEALFRDIQFTAKEFRPSRRRLLQ</sequence>
<dbReference type="CDD" id="cd00093">
    <property type="entry name" value="HTH_XRE"/>
    <property type="match status" value="1"/>
</dbReference>